<dbReference type="Gene3D" id="3.40.50.720">
    <property type="entry name" value="NAD(P)-binding Rossmann-like Domain"/>
    <property type="match status" value="1"/>
</dbReference>
<gene>
    <name evidence="6" type="ORF">PQG83_02480</name>
</gene>
<evidence type="ECO:0000313" key="7">
    <source>
        <dbReference type="Proteomes" id="UP001302494"/>
    </source>
</evidence>
<dbReference type="Pfam" id="PF01408">
    <property type="entry name" value="GFO_IDH_MocA"/>
    <property type="match status" value="1"/>
</dbReference>
<dbReference type="Gene3D" id="3.30.360.10">
    <property type="entry name" value="Dihydrodipicolinate Reductase, domain 2"/>
    <property type="match status" value="1"/>
</dbReference>
<dbReference type="InterPro" id="IPR000683">
    <property type="entry name" value="Gfo/Idh/MocA-like_OxRdtase_N"/>
</dbReference>
<feature type="compositionally biased region" description="Basic residues" evidence="3">
    <location>
        <begin position="347"/>
        <end position="368"/>
    </location>
</feature>
<keyword evidence="2" id="KW-0560">Oxidoreductase</keyword>
<evidence type="ECO:0000259" key="4">
    <source>
        <dbReference type="Pfam" id="PF01408"/>
    </source>
</evidence>
<protein>
    <submittedName>
        <fullName evidence="6">Gfo/Idh/MocA family oxidoreductase</fullName>
    </submittedName>
</protein>
<feature type="region of interest" description="Disordered" evidence="3">
    <location>
        <begin position="338"/>
        <end position="377"/>
    </location>
</feature>
<dbReference type="InterPro" id="IPR008354">
    <property type="entry name" value="Glc-Fru_OxRdtase_bac"/>
</dbReference>
<evidence type="ECO:0000256" key="1">
    <source>
        <dbReference type="ARBA" id="ARBA00010928"/>
    </source>
</evidence>
<dbReference type="GO" id="GO:0016491">
    <property type="term" value="F:oxidoreductase activity"/>
    <property type="evidence" value="ECO:0007669"/>
    <property type="project" value="UniProtKB-KW"/>
</dbReference>
<dbReference type="InterPro" id="IPR055170">
    <property type="entry name" value="GFO_IDH_MocA-like_dom"/>
</dbReference>
<evidence type="ECO:0000256" key="3">
    <source>
        <dbReference type="SAM" id="MobiDB-lite"/>
    </source>
</evidence>
<dbReference type="PANTHER" id="PTHR22604:SF105">
    <property type="entry name" value="TRANS-1,2-DIHYDROBENZENE-1,2-DIOL DEHYDROGENASE"/>
    <property type="match status" value="1"/>
</dbReference>
<sequence>MARSPNRTSGSKKIRYAVVGLGYIAQVAVLPAFAHAKKNSQLAALISDDPKKLKQLGAKYGISGLYSYDQYEECLEKEEIDAVYIALPNHLHCEYTVRAAKTGVHVLCEKPMALSVKECEIMIRTADHHGVKLMVAYRLHFEEANLRAIHMVQSGKIGTPRYFQSAFSLPVKDKQNIRLREETGGGTLWDIGIYCLNAARNLFHAEPLEVFASTAGKGTDQFEEVEEMSAVTLRFPDDRLATFICSFGAADVSEFRIVGTKGQLRVTSAYEYVEPITQYLTVNGKEKKHTFSKRDQFAPQLLKFSDSILKDTVPEPAGDEGLHDVRIIEALYRSAQKGQPVPVKGVERKRRPTLRQKLRRPPVRKPRLIHAQSPSGS</sequence>
<proteinExistence type="inferred from homology"/>
<accession>A0AA96GJT0</accession>
<keyword evidence="7" id="KW-1185">Reference proteome</keyword>
<evidence type="ECO:0000259" key="5">
    <source>
        <dbReference type="Pfam" id="PF22725"/>
    </source>
</evidence>
<dbReference type="SUPFAM" id="SSF51735">
    <property type="entry name" value="NAD(P)-binding Rossmann-fold domains"/>
    <property type="match status" value="1"/>
</dbReference>
<dbReference type="RefSeq" id="WP_312746407.1">
    <property type="nucleotide sequence ID" value="NZ_CP116968.1"/>
</dbReference>
<dbReference type="AlphaFoldDB" id="A0AA96GJT0"/>
<evidence type="ECO:0000256" key="2">
    <source>
        <dbReference type="ARBA" id="ARBA00023002"/>
    </source>
</evidence>
<comment type="similarity">
    <text evidence="1">Belongs to the Gfo/Idh/MocA family.</text>
</comment>
<dbReference type="Proteomes" id="UP001302494">
    <property type="component" value="Chromosome"/>
</dbReference>
<dbReference type="KEGG" id="nneo:PQG83_02480"/>
<feature type="domain" description="GFO/IDH/MocA-like oxidoreductase" evidence="5">
    <location>
        <begin position="147"/>
        <end position="265"/>
    </location>
</feature>
<name>A0AA96GJT0_9BACT</name>
<dbReference type="EMBL" id="CP116968">
    <property type="protein sequence ID" value="WNM62632.1"/>
    <property type="molecule type" value="Genomic_DNA"/>
</dbReference>
<evidence type="ECO:0000313" key="6">
    <source>
        <dbReference type="EMBL" id="WNM62632.1"/>
    </source>
</evidence>
<dbReference type="GO" id="GO:0000166">
    <property type="term" value="F:nucleotide binding"/>
    <property type="evidence" value="ECO:0007669"/>
    <property type="project" value="InterPro"/>
</dbReference>
<reference evidence="6 7" key="1">
    <citation type="submission" date="2023-01" db="EMBL/GenBank/DDBJ databases">
        <title>Cultivation and genomic characterization of new, ubiquitous marine nitrite-oxidizing bacteria from the Nitrospirales.</title>
        <authorList>
            <person name="Mueller A.J."/>
            <person name="Daebeler A."/>
            <person name="Herbold C.W."/>
            <person name="Kirkegaard R.H."/>
            <person name="Daims H."/>
        </authorList>
    </citation>
    <scope>NUCLEOTIDE SEQUENCE [LARGE SCALE GENOMIC DNA]</scope>
    <source>
        <strain evidence="6 7">DK</strain>
    </source>
</reference>
<dbReference type="Pfam" id="PF22725">
    <property type="entry name" value="GFO_IDH_MocA_C3"/>
    <property type="match status" value="1"/>
</dbReference>
<dbReference type="InterPro" id="IPR050984">
    <property type="entry name" value="Gfo/Idh/MocA_domain"/>
</dbReference>
<dbReference type="SUPFAM" id="SSF55347">
    <property type="entry name" value="Glyceraldehyde-3-phosphate dehydrogenase-like, C-terminal domain"/>
    <property type="match status" value="1"/>
</dbReference>
<dbReference type="InterPro" id="IPR036291">
    <property type="entry name" value="NAD(P)-bd_dom_sf"/>
</dbReference>
<organism evidence="6 7">
    <name type="scientific">Candidatus Nitrospira neomarina</name>
    <dbReference type="NCBI Taxonomy" id="3020899"/>
    <lineage>
        <taxon>Bacteria</taxon>
        <taxon>Pseudomonadati</taxon>
        <taxon>Nitrospirota</taxon>
        <taxon>Nitrospiria</taxon>
        <taxon>Nitrospirales</taxon>
        <taxon>Nitrospiraceae</taxon>
        <taxon>Nitrospira</taxon>
    </lineage>
</organism>
<feature type="domain" description="Gfo/Idh/MocA-like oxidoreductase N-terminal" evidence="4">
    <location>
        <begin position="14"/>
        <end position="137"/>
    </location>
</feature>
<dbReference type="PANTHER" id="PTHR22604">
    <property type="entry name" value="OXIDOREDUCTASES"/>
    <property type="match status" value="1"/>
</dbReference>
<dbReference type="PRINTS" id="PR01775">
    <property type="entry name" value="GLFROXRDTASE"/>
</dbReference>